<evidence type="ECO:0000256" key="3">
    <source>
        <dbReference type="ARBA" id="ARBA00022448"/>
    </source>
</evidence>
<dbReference type="InterPro" id="IPR035906">
    <property type="entry name" value="MetI-like_sf"/>
</dbReference>
<evidence type="ECO:0000256" key="1">
    <source>
        <dbReference type="ARBA" id="ARBA00004651"/>
    </source>
</evidence>
<dbReference type="OrthoDB" id="9787841at2"/>
<evidence type="ECO:0000313" key="12">
    <source>
        <dbReference type="Proteomes" id="UP000006443"/>
    </source>
</evidence>
<accession>C0GCT3</accession>
<keyword evidence="4" id="KW-1003">Cell membrane</keyword>
<evidence type="ECO:0000256" key="6">
    <source>
        <dbReference type="ARBA" id="ARBA00022970"/>
    </source>
</evidence>
<dbReference type="InterPro" id="IPR010065">
    <property type="entry name" value="AA_ABC_transptr_permease_3TM"/>
</dbReference>
<keyword evidence="3 9" id="KW-0813">Transport</keyword>
<feature type="domain" description="ABC transmembrane type-1" evidence="10">
    <location>
        <begin position="21"/>
        <end position="210"/>
    </location>
</feature>
<evidence type="ECO:0000256" key="8">
    <source>
        <dbReference type="ARBA" id="ARBA00023136"/>
    </source>
</evidence>
<dbReference type="CDD" id="cd06261">
    <property type="entry name" value="TM_PBP2"/>
    <property type="match status" value="1"/>
</dbReference>
<comment type="similarity">
    <text evidence="2">Belongs to the binding-protein-dependent transport system permease family. HisMQ subfamily.</text>
</comment>
<proteinExistence type="inferred from homology"/>
<dbReference type="InterPro" id="IPR043429">
    <property type="entry name" value="ArtM/GltK/GlnP/TcyL/YhdX-like"/>
</dbReference>
<evidence type="ECO:0000313" key="11">
    <source>
        <dbReference type="EMBL" id="EEG79018.1"/>
    </source>
</evidence>
<dbReference type="Proteomes" id="UP000006443">
    <property type="component" value="Unassembled WGS sequence"/>
</dbReference>
<gene>
    <name evidence="11" type="ORF">DealDRAFT_0292</name>
</gene>
<dbReference type="Gene3D" id="1.10.3720.10">
    <property type="entry name" value="MetI-like"/>
    <property type="match status" value="1"/>
</dbReference>
<dbReference type="GO" id="GO:0006865">
    <property type="term" value="P:amino acid transport"/>
    <property type="evidence" value="ECO:0007669"/>
    <property type="project" value="UniProtKB-KW"/>
</dbReference>
<evidence type="ECO:0000256" key="5">
    <source>
        <dbReference type="ARBA" id="ARBA00022692"/>
    </source>
</evidence>
<evidence type="ECO:0000256" key="2">
    <source>
        <dbReference type="ARBA" id="ARBA00010072"/>
    </source>
</evidence>
<evidence type="ECO:0000256" key="7">
    <source>
        <dbReference type="ARBA" id="ARBA00022989"/>
    </source>
</evidence>
<dbReference type="FunFam" id="1.10.3720.10:FF:000033">
    <property type="entry name" value="Polar amino acid ABC transporter permease"/>
    <property type="match status" value="1"/>
</dbReference>
<dbReference type="NCBIfam" id="TIGR01726">
    <property type="entry name" value="HEQRo_perm_3TM"/>
    <property type="match status" value="1"/>
</dbReference>
<dbReference type="InterPro" id="IPR000515">
    <property type="entry name" value="MetI-like"/>
</dbReference>
<keyword evidence="6" id="KW-0029">Amino-acid transport</keyword>
<reference evidence="11 12" key="1">
    <citation type="submission" date="2009-02" db="EMBL/GenBank/DDBJ databases">
        <title>Sequencing of the draft genome and assembly of Dethiobacter alkaliphilus AHT 1.</title>
        <authorList>
            <consortium name="US DOE Joint Genome Institute (JGI-PGF)"/>
            <person name="Lucas S."/>
            <person name="Copeland A."/>
            <person name="Lapidus A."/>
            <person name="Glavina del Rio T."/>
            <person name="Dalin E."/>
            <person name="Tice H."/>
            <person name="Bruce D."/>
            <person name="Goodwin L."/>
            <person name="Pitluck S."/>
            <person name="Larimer F."/>
            <person name="Land M.L."/>
            <person name="Hauser L."/>
            <person name="Muyzer G."/>
        </authorList>
    </citation>
    <scope>NUCLEOTIDE SEQUENCE [LARGE SCALE GENOMIC DNA]</scope>
    <source>
        <strain evidence="11 12">AHT 1</strain>
    </source>
</reference>
<comment type="subcellular location">
    <subcellularLocation>
        <location evidence="1 9">Cell membrane</location>
        <topology evidence="1 9">Multi-pass membrane protein</topology>
    </subcellularLocation>
</comment>
<keyword evidence="8 9" id="KW-0472">Membrane</keyword>
<dbReference type="STRING" id="555088.DealDRAFT_0292"/>
<name>C0GCT3_DETAL</name>
<feature type="transmembrane region" description="Helical" evidence="9">
    <location>
        <begin position="20"/>
        <end position="42"/>
    </location>
</feature>
<keyword evidence="7 9" id="KW-1133">Transmembrane helix</keyword>
<feature type="transmembrane region" description="Helical" evidence="9">
    <location>
        <begin position="63"/>
        <end position="84"/>
    </location>
</feature>
<dbReference type="SUPFAM" id="SSF161098">
    <property type="entry name" value="MetI-like"/>
    <property type="match status" value="1"/>
</dbReference>
<evidence type="ECO:0000256" key="9">
    <source>
        <dbReference type="RuleBase" id="RU363032"/>
    </source>
</evidence>
<keyword evidence="12" id="KW-1185">Reference proteome</keyword>
<evidence type="ECO:0000256" key="4">
    <source>
        <dbReference type="ARBA" id="ARBA00022475"/>
    </source>
</evidence>
<dbReference type="GO" id="GO:0043190">
    <property type="term" value="C:ATP-binding cassette (ABC) transporter complex"/>
    <property type="evidence" value="ECO:0007669"/>
    <property type="project" value="InterPro"/>
</dbReference>
<dbReference type="GO" id="GO:0022857">
    <property type="term" value="F:transmembrane transporter activity"/>
    <property type="evidence" value="ECO:0007669"/>
    <property type="project" value="InterPro"/>
</dbReference>
<organism evidence="11 12">
    <name type="scientific">Dethiobacter alkaliphilus AHT 1</name>
    <dbReference type="NCBI Taxonomy" id="555088"/>
    <lineage>
        <taxon>Bacteria</taxon>
        <taxon>Bacillati</taxon>
        <taxon>Bacillota</taxon>
        <taxon>Dethiobacteria</taxon>
        <taxon>Dethiobacterales</taxon>
        <taxon>Dethiobacteraceae</taxon>
        <taxon>Dethiobacter</taxon>
    </lineage>
</organism>
<protein>
    <submittedName>
        <fullName evidence="11">Polar amino acid ABC transporter, inner membrane subunit</fullName>
    </submittedName>
</protein>
<dbReference type="PROSITE" id="PS50928">
    <property type="entry name" value="ABC_TM1"/>
    <property type="match status" value="1"/>
</dbReference>
<dbReference type="Pfam" id="PF00528">
    <property type="entry name" value="BPD_transp_1"/>
    <property type="match status" value="1"/>
</dbReference>
<comment type="caution">
    <text evidence="11">The sequence shown here is derived from an EMBL/GenBank/DDBJ whole genome shotgun (WGS) entry which is preliminary data.</text>
</comment>
<sequence>MNWEFRPEVIVAAMPALLQGMWMTIMITVGGVALGFVLGILFGLGRISKNKIIFALSTTYVEIIRGTPILVQIFFIYFAMPILLGSRISNITAAIAAIAINSGAYLAEIVRGGIQSIDKGQTEAGRTIGMTPFQTMRYIIWPQAFKRIIPPMGNQFIISLKDTSLLSVIAVADLTRRGQTIIAVNYRSVEIWGTVALLYLTMTLTISFVLRRMERRLDV</sequence>
<dbReference type="RefSeq" id="WP_008514162.1">
    <property type="nucleotide sequence ID" value="NZ_ACJM01000001.1"/>
</dbReference>
<dbReference type="EMBL" id="ACJM01000001">
    <property type="protein sequence ID" value="EEG79018.1"/>
    <property type="molecule type" value="Genomic_DNA"/>
</dbReference>
<keyword evidence="5 9" id="KW-0812">Transmembrane</keyword>
<dbReference type="PANTHER" id="PTHR30614">
    <property type="entry name" value="MEMBRANE COMPONENT OF AMINO ACID ABC TRANSPORTER"/>
    <property type="match status" value="1"/>
</dbReference>
<evidence type="ECO:0000259" key="10">
    <source>
        <dbReference type="PROSITE" id="PS50928"/>
    </source>
</evidence>
<dbReference type="PANTHER" id="PTHR30614:SF20">
    <property type="entry name" value="GLUTAMINE TRANSPORT SYSTEM PERMEASE PROTEIN GLNP"/>
    <property type="match status" value="1"/>
</dbReference>
<feature type="transmembrane region" description="Helical" evidence="9">
    <location>
        <begin position="191"/>
        <end position="210"/>
    </location>
</feature>
<dbReference type="eggNOG" id="COG0765">
    <property type="taxonomic scope" value="Bacteria"/>
</dbReference>
<dbReference type="AlphaFoldDB" id="C0GCT3"/>